<sequence length="41" mass="4591">MQLTCKKVQVLFLNDVEIVGIKLADPFSGVFHGEQWDGDNV</sequence>
<proteinExistence type="predicted"/>
<name>A0ABM9C8I2_9BACL</name>
<evidence type="ECO:0000313" key="2">
    <source>
        <dbReference type="Proteomes" id="UP000838324"/>
    </source>
</evidence>
<dbReference type="EMBL" id="CAKMMG010000002">
    <property type="protein sequence ID" value="CAH1205582.1"/>
    <property type="molecule type" value="Genomic_DNA"/>
</dbReference>
<keyword evidence="2" id="KW-1185">Reference proteome</keyword>
<evidence type="ECO:0000313" key="1">
    <source>
        <dbReference type="EMBL" id="CAH1205582.1"/>
    </source>
</evidence>
<dbReference type="Proteomes" id="UP000838324">
    <property type="component" value="Unassembled WGS sequence"/>
</dbReference>
<accession>A0ABM9C8I2</accession>
<protein>
    <submittedName>
        <fullName evidence="1">Uncharacterized protein</fullName>
    </submittedName>
</protein>
<gene>
    <name evidence="1" type="ORF">PAECIP111892_02718</name>
</gene>
<reference evidence="1" key="1">
    <citation type="submission" date="2022-01" db="EMBL/GenBank/DDBJ databases">
        <authorList>
            <person name="Criscuolo A."/>
        </authorList>
    </citation>
    <scope>NUCLEOTIDE SEQUENCE</scope>
    <source>
        <strain evidence="1">CIP111892</strain>
    </source>
</reference>
<comment type="caution">
    <text evidence="1">The sequence shown here is derived from an EMBL/GenBank/DDBJ whole genome shotgun (WGS) entry which is preliminary data.</text>
</comment>
<organism evidence="1 2">
    <name type="scientific">Paenibacillus auburnensis</name>
    <dbReference type="NCBI Taxonomy" id="2905649"/>
    <lineage>
        <taxon>Bacteria</taxon>
        <taxon>Bacillati</taxon>
        <taxon>Bacillota</taxon>
        <taxon>Bacilli</taxon>
        <taxon>Bacillales</taxon>
        <taxon>Paenibacillaceae</taxon>
        <taxon>Paenibacillus</taxon>
    </lineage>
</organism>